<evidence type="ECO:0000256" key="2">
    <source>
        <dbReference type="SAM" id="Phobius"/>
    </source>
</evidence>
<feature type="region of interest" description="Disordered" evidence="1">
    <location>
        <begin position="867"/>
        <end position="889"/>
    </location>
</feature>
<reference evidence="3" key="1">
    <citation type="submission" date="2021-01" db="EMBL/GenBank/DDBJ databases">
        <authorList>
            <person name="Corre E."/>
            <person name="Pelletier E."/>
            <person name="Niang G."/>
            <person name="Scheremetjew M."/>
            <person name="Finn R."/>
            <person name="Kale V."/>
            <person name="Holt S."/>
            <person name="Cochrane G."/>
            <person name="Meng A."/>
            <person name="Brown T."/>
            <person name="Cohen L."/>
        </authorList>
    </citation>
    <scope>NUCLEOTIDE SEQUENCE</scope>
    <source>
        <strain evidence="3">CCMP1510</strain>
    </source>
</reference>
<dbReference type="EMBL" id="HBIJ01018725">
    <property type="protein sequence ID" value="CAE0371561.1"/>
    <property type="molecule type" value="Transcribed_RNA"/>
</dbReference>
<feature type="compositionally biased region" description="Basic and acidic residues" evidence="1">
    <location>
        <begin position="263"/>
        <end position="279"/>
    </location>
</feature>
<gene>
    <name evidence="3" type="ORF">ALAG00032_LOCUS12343</name>
</gene>
<keyword evidence="2" id="KW-1133">Transmembrane helix</keyword>
<feature type="transmembrane region" description="Helical" evidence="2">
    <location>
        <begin position="23"/>
        <end position="41"/>
    </location>
</feature>
<feature type="transmembrane region" description="Helical" evidence="2">
    <location>
        <begin position="92"/>
        <end position="120"/>
    </location>
</feature>
<keyword evidence="2" id="KW-0812">Transmembrane</keyword>
<feature type="transmembrane region" description="Helical" evidence="2">
    <location>
        <begin position="132"/>
        <end position="154"/>
    </location>
</feature>
<feature type="compositionally biased region" description="Acidic residues" evidence="1">
    <location>
        <begin position="241"/>
        <end position="262"/>
    </location>
</feature>
<keyword evidence="2" id="KW-0472">Membrane</keyword>
<evidence type="ECO:0000256" key="1">
    <source>
        <dbReference type="SAM" id="MobiDB-lite"/>
    </source>
</evidence>
<name>A0A7S3K0Y1_9STRA</name>
<sequence>MSVLFLVEHFFGNILEFENAEETMAVCIEIPFCFLVLILLLVRKKHKFKKNQKKKWRGWQICALVTGLVAWACGIFAAFAHNSHLVLGSVASGIVCYVFSCCAAEGNLLVIIFALFDLLVIASYTQVQDHSLIVTTLICIRVLLLAILAALAAYDRAFADDDDSEVEDDDIVQQLPTTIASLRQPLLSTSTNTSISSLWSGCFDGIFLRPRPSDDYQPAVFVAQPPPPAIISSHRAVLEEENEVDDTESISQLADEEDSDSLDQEHGEKYDTGPNKQDKTTTQFHQVERPTILKYQDELRVRVAAVCIAEALGVTDTLRENLTGTLGSGRILYRIELMRAKLEGWTCVKSYAQLRELIKYAKRQNFLQSSFYLRRPKPLQNSNFLHTDTAVWSTSESEALKEADAALQAILRNQCPVILLFLETDILEYDRAQRWDLLVTEGTALRWMPCSREDDEKRRAQSRSQLELDARMSALNCGTTFIAKKSVDMTELAYEAATLASALLIAAGVPNDTRADVSETLDHDLFFGRLEPAEARLLKGGDGAAMYLEVTQTSTIRSRFSNNTSISSLKRRHTSLPPALLSSSSHGGKGVTKQSGLTLDELIPTNNSVESVLYDHFDDGSSGGAWITLARLRHALLHTSAWRRFRAIVGWLRYTRISSGGIVLTREARLARAATLVNLHSILAFHCVLAWGAGSGRHGSTQRCLDAARYALASNPDDDPTSGVQGVSLVSLELALLRLPTKIPSEQKKILGRAGLLLGAGQAGRIELRAAFLLCSGRAAGAPFFALPPKKSYQLLRTAARIVLEASLDVFSQSEISLPYSFRRTASLAATRSWGDVAQGEGRRRRARRAHLLRTVGLDRNNNEWGAAADDQRRMDRQSTYFSSSDDDDDEIALTEKHSSLALLKEKNGHSSDEEDEDDEIIRTSMAIDEEHLDEDPDMQQQSRYAIKNLIDFLLATGGPNTKAKLQAATDILAQLNDDSSIDGRIQYRFRPPDLRPALRLLQIPSNDPLVHLT</sequence>
<accession>A0A7S3K0Y1</accession>
<organism evidence="3">
    <name type="scientific">Aureoumbra lagunensis</name>
    <dbReference type="NCBI Taxonomy" id="44058"/>
    <lineage>
        <taxon>Eukaryota</taxon>
        <taxon>Sar</taxon>
        <taxon>Stramenopiles</taxon>
        <taxon>Ochrophyta</taxon>
        <taxon>Pelagophyceae</taxon>
        <taxon>Pelagomonadales</taxon>
        <taxon>Aureoumbra</taxon>
    </lineage>
</organism>
<feature type="region of interest" description="Disordered" evidence="1">
    <location>
        <begin position="241"/>
        <end position="282"/>
    </location>
</feature>
<proteinExistence type="predicted"/>
<dbReference type="AlphaFoldDB" id="A0A7S3K0Y1"/>
<evidence type="ECO:0000313" key="3">
    <source>
        <dbReference type="EMBL" id="CAE0371561.1"/>
    </source>
</evidence>
<feature type="transmembrane region" description="Helical" evidence="2">
    <location>
        <begin position="61"/>
        <end position="80"/>
    </location>
</feature>
<protein>
    <submittedName>
        <fullName evidence="3">Uncharacterized protein</fullName>
    </submittedName>
</protein>